<organism evidence="2 3">
    <name type="scientific">Haemaphysalis longicornis</name>
    <name type="common">Bush tick</name>
    <dbReference type="NCBI Taxonomy" id="44386"/>
    <lineage>
        <taxon>Eukaryota</taxon>
        <taxon>Metazoa</taxon>
        <taxon>Ecdysozoa</taxon>
        <taxon>Arthropoda</taxon>
        <taxon>Chelicerata</taxon>
        <taxon>Arachnida</taxon>
        <taxon>Acari</taxon>
        <taxon>Parasitiformes</taxon>
        <taxon>Ixodida</taxon>
        <taxon>Ixodoidea</taxon>
        <taxon>Ixodidae</taxon>
        <taxon>Haemaphysalinae</taxon>
        <taxon>Haemaphysalis</taxon>
    </lineage>
</organism>
<dbReference type="OMA" id="NESATCQ"/>
<dbReference type="EMBL" id="JABSTR010000001">
    <property type="protein sequence ID" value="KAH9361498.1"/>
    <property type="molecule type" value="Genomic_DNA"/>
</dbReference>
<keyword evidence="3" id="KW-1185">Reference proteome</keyword>
<dbReference type="OrthoDB" id="6373272at2759"/>
<evidence type="ECO:0000256" key="1">
    <source>
        <dbReference type="SAM" id="MobiDB-lite"/>
    </source>
</evidence>
<sequence>MVSPNAKPAQRPNDAEAKGDEVGTVGACTAMSNTDRMPISEGVVQGKKITVLRDCGANTVLIKRSLVRDEDLTGKKSQVIFADSTIKWLPEAIIEISTPYFSGKVSAKCLDNPIHDLILVNVPGVRDVDTPDPQWICKAEIEHKGSSRIRSQKLHKTNGDYPHIGYAQLEMSAAVEATVKVGEEQTTPKASLNRLS</sequence>
<feature type="region of interest" description="Disordered" evidence="1">
    <location>
        <begin position="1"/>
        <end position="23"/>
    </location>
</feature>
<proteinExistence type="predicted"/>
<dbReference type="AlphaFoldDB" id="A0A9J6FEP6"/>
<name>A0A9J6FEP6_HAELO</name>
<evidence type="ECO:0000313" key="2">
    <source>
        <dbReference type="EMBL" id="KAH9361498.1"/>
    </source>
</evidence>
<dbReference type="VEuPathDB" id="VectorBase:HLOH_050361"/>
<protein>
    <submittedName>
        <fullName evidence="2">Uncharacterized protein</fullName>
    </submittedName>
</protein>
<dbReference type="Proteomes" id="UP000821853">
    <property type="component" value="Chromosome 1"/>
</dbReference>
<accession>A0A9J6FEP6</accession>
<dbReference type="PANTHER" id="PTHR46888">
    <property type="entry name" value="ZINC KNUCKLE DOMAINCONTAINING PROTEIN-RELATED"/>
    <property type="match status" value="1"/>
</dbReference>
<comment type="caution">
    <text evidence="2">The sequence shown here is derived from an EMBL/GenBank/DDBJ whole genome shotgun (WGS) entry which is preliminary data.</text>
</comment>
<reference evidence="2 3" key="1">
    <citation type="journal article" date="2020" name="Cell">
        <title>Large-Scale Comparative Analyses of Tick Genomes Elucidate Their Genetic Diversity and Vector Capacities.</title>
        <authorList>
            <consortium name="Tick Genome and Microbiome Consortium (TIGMIC)"/>
            <person name="Jia N."/>
            <person name="Wang J."/>
            <person name="Shi W."/>
            <person name="Du L."/>
            <person name="Sun Y."/>
            <person name="Zhan W."/>
            <person name="Jiang J.F."/>
            <person name="Wang Q."/>
            <person name="Zhang B."/>
            <person name="Ji P."/>
            <person name="Bell-Sakyi L."/>
            <person name="Cui X.M."/>
            <person name="Yuan T.T."/>
            <person name="Jiang B.G."/>
            <person name="Yang W.F."/>
            <person name="Lam T.T."/>
            <person name="Chang Q.C."/>
            <person name="Ding S.J."/>
            <person name="Wang X.J."/>
            <person name="Zhu J.G."/>
            <person name="Ruan X.D."/>
            <person name="Zhao L."/>
            <person name="Wei J.T."/>
            <person name="Ye R.Z."/>
            <person name="Que T.C."/>
            <person name="Du C.H."/>
            <person name="Zhou Y.H."/>
            <person name="Cheng J.X."/>
            <person name="Dai P.F."/>
            <person name="Guo W.B."/>
            <person name="Han X.H."/>
            <person name="Huang E.J."/>
            <person name="Li L.F."/>
            <person name="Wei W."/>
            <person name="Gao Y.C."/>
            <person name="Liu J.Z."/>
            <person name="Shao H.Z."/>
            <person name="Wang X."/>
            <person name="Wang C.C."/>
            <person name="Yang T.C."/>
            <person name="Huo Q.B."/>
            <person name="Li W."/>
            <person name="Chen H.Y."/>
            <person name="Chen S.E."/>
            <person name="Zhou L.G."/>
            <person name="Ni X.B."/>
            <person name="Tian J.H."/>
            <person name="Sheng Y."/>
            <person name="Liu T."/>
            <person name="Pan Y.S."/>
            <person name="Xia L.Y."/>
            <person name="Li J."/>
            <person name="Zhao F."/>
            <person name="Cao W.C."/>
        </authorList>
    </citation>
    <scope>NUCLEOTIDE SEQUENCE [LARGE SCALE GENOMIC DNA]</scope>
    <source>
        <strain evidence="2">HaeL-2018</strain>
    </source>
</reference>
<evidence type="ECO:0000313" key="3">
    <source>
        <dbReference type="Proteomes" id="UP000821853"/>
    </source>
</evidence>
<gene>
    <name evidence="2" type="ORF">HPB48_013190</name>
</gene>
<dbReference type="PANTHER" id="PTHR46888:SF1">
    <property type="entry name" value="RIBONUCLEASE H"/>
    <property type="match status" value="1"/>
</dbReference>